<reference evidence="1" key="1">
    <citation type="submission" date="2014-09" db="EMBL/GenBank/DDBJ databases">
        <title>Genome sequence of the luminous mushroom Mycena chlorophos for searching fungal bioluminescence genes.</title>
        <authorList>
            <person name="Tanaka Y."/>
            <person name="Kasuga D."/>
            <person name="Oba Y."/>
            <person name="Hase S."/>
            <person name="Sato K."/>
            <person name="Oba Y."/>
            <person name="Sakakibara Y."/>
        </authorList>
    </citation>
    <scope>NUCLEOTIDE SEQUENCE</scope>
</reference>
<keyword evidence="2" id="KW-1185">Reference proteome</keyword>
<accession>A0ABQ0LAS2</accession>
<name>A0ABQ0LAS2_MYCCL</name>
<dbReference type="Proteomes" id="UP000815677">
    <property type="component" value="Unassembled WGS sequence"/>
</dbReference>
<evidence type="ECO:0000313" key="1">
    <source>
        <dbReference type="EMBL" id="GAT48242.1"/>
    </source>
</evidence>
<sequence length="325" mass="36742">MGQIGVMATTHAFWLRFMSPAHLQDLTISLWSEIWSYETENDPLPVFLNVSKLTIVYDIGFPPPGFVTTLATKFPSVVDFGLRPVERFRPEIRAPDLMEDVKSRLMQGLSPIAKNIVRLRGTPYLMYMPVFASVSASESPITHFGMLPGRADWLHVVANFPSASCASLRFCSLVLVALSMDTEYLKTFLELAPRLEELYVDVINADDMPLTSSEWEHILHANPSEDSSLRSLLINFEVPLAISYAGRGHRESNPTDSEAKDLLDRFISNWPTLTLLGIRSPDYILLRNTENPNVDERVFGAEDVASTQAEKFSGYWRRREGFICY</sequence>
<protein>
    <submittedName>
        <fullName evidence="1">Uncharacterized protein</fullName>
    </submittedName>
</protein>
<evidence type="ECO:0000313" key="2">
    <source>
        <dbReference type="Proteomes" id="UP000815677"/>
    </source>
</evidence>
<dbReference type="EMBL" id="DF844347">
    <property type="protein sequence ID" value="GAT48242.1"/>
    <property type="molecule type" value="Genomic_DNA"/>
</dbReference>
<proteinExistence type="predicted"/>
<organism evidence="1 2">
    <name type="scientific">Mycena chlorophos</name>
    <name type="common">Agaric fungus</name>
    <name type="synonym">Agaricus chlorophos</name>
    <dbReference type="NCBI Taxonomy" id="658473"/>
    <lineage>
        <taxon>Eukaryota</taxon>
        <taxon>Fungi</taxon>
        <taxon>Dikarya</taxon>
        <taxon>Basidiomycota</taxon>
        <taxon>Agaricomycotina</taxon>
        <taxon>Agaricomycetes</taxon>
        <taxon>Agaricomycetidae</taxon>
        <taxon>Agaricales</taxon>
        <taxon>Marasmiineae</taxon>
        <taxon>Mycenaceae</taxon>
        <taxon>Mycena</taxon>
    </lineage>
</organism>
<gene>
    <name evidence="1" type="ORF">MCHLO_05663</name>
</gene>